<feature type="region of interest" description="Disordered" evidence="7">
    <location>
        <begin position="480"/>
        <end position="513"/>
    </location>
</feature>
<sequence length="513" mass="58828">MITLIYKHISISNMGCCGPVFWGITGLAGAIIAATLAIGLPFLVNYLVDEQFKLYPGTQMYEFWEVSPVPMYIYMYLYNVTNAEDVINFKAKPILQQVGPYTYTEVHERVNIEMHDHNYTLKFQQKRWWQFVEERSNGSLEDQITTVNVPLLSAAYSNRFSRKLIKDNLNSFIDESNSTVFITKTADEFIFKGYSDPFLDAQAQLPPGLLDIPSYDKFGWFYGRNGSESFDGVFNIFTGVDDISKLDVMDMWNYTRQTKYYESYCGMVNGSFGEGWPPRRERTSISMYSSDLCRSITMDYTEDVEKKGVTFYRFAGTRKMFASVEEDPDNWCFCSGGTCNPSGVTNSTTCRYGSPAFVSFPHYYEADTFFQNQVEGLNPQKDLHQFHVDLEPRTATPLKVAARFQINILMQSIPGIDVVEDVREVYMPVIWFGVEADLSDKLLGLIHFMLIGPYIGCFFFFLMFVTCIIVVAKSAVKYSKMRKEVPPVHPEEEGDRSKEEDLEKSEPIQKTNT</sequence>
<proteinExistence type="inferred from homology"/>
<dbReference type="GO" id="GO:0016020">
    <property type="term" value="C:membrane"/>
    <property type="evidence" value="ECO:0000318"/>
    <property type="project" value="GO_Central"/>
</dbReference>
<reference evidence="9 10" key="1">
    <citation type="journal article" date="2011" name="Science">
        <title>The ecoresponsive genome of Daphnia pulex.</title>
        <authorList>
            <person name="Colbourne J.K."/>
            <person name="Pfrender M.E."/>
            <person name="Gilbert D."/>
            <person name="Thomas W.K."/>
            <person name="Tucker A."/>
            <person name="Oakley T.H."/>
            <person name="Tokishita S."/>
            <person name="Aerts A."/>
            <person name="Arnold G.J."/>
            <person name="Basu M.K."/>
            <person name="Bauer D.J."/>
            <person name="Caceres C.E."/>
            <person name="Carmel L."/>
            <person name="Casola C."/>
            <person name="Choi J.H."/>
            <person name="Detter J.C."/>
            <person name="Dong Q."/>
            <person name="Dusheyko S."/>
            <person name="Eads B.D."/>
            <person name="Frohlich T."/>
            <person name="Geiler-Samerotte K.A."/>
            <person name="Gerlach D."/>
            <person name="Hatcher P."/>
            <person name="Jogdeo S."/>
            <person name="Krijgsveld J."/>
            <person name="Kriventseva E.V."/>
            <person name="Kultz D."/>
            <person name="Laforsch C."/>
            <person name="Lindquist E."/>
            <person name="Lopez J."/>
            <person name="Manak J.R."/>
            <person name="Muller J."/>
            <person name="Pangilinan J."/>
            <person name="Patwardhan R.P."/>
            <person name="Pitluck S."/>
            <person name="Pritham E.J."/>
            <person name="Rechtsteiner A."/>
            <person name="Rho M."/>
            <person name="Rogozin I.B."/>
            <person name="Sakarya O."/>
            <person name="Salamov A."/>
            <person name="Schaack S."/>
            <person name="Shapiro H."/>
            <person name="Shiga Y."/>
            <person name="Skalitzky C."/>
            <person name="Smith Z."/>
            <person name="Souvorov A."/>
            <person name="Sung W."/>
            <person name="Tang Z."/>
            <person name="Tsuchiya D."/>
            <person name="Tu H."/>
            <person name="Vos H."/>
            <person name="Wang M."/>
            <person name="Wolf Y.I."/>
            <person name="Yamagata H."/>
            <person name="Yamada T."/>
            <person name="Ye Y."/>
            <person name="Shaw J.R."/>
            <person name="Andrews J."/>
            <person name="Crease T.J."/>
            <person name="Tang H."/>
            <person name="Lucas S.M."/>
            <person name="Robertson H.M."/>
            <person name="Bork P."/>
            <person name="Koonin E.V."/>
            <person name="Zdobnov E.M."/>
            <person name="Grigoriev I.V."/>
            <person name="Lynch M."/>
            <person name="Boore J.L."/>
        </authorList>
    </citation>
    <scope>NUCLEOTIDE SEQUENCE [LARGE SCALE GENOMIC DNA]</scope>
</reference>
<dbReference type="GO" id="GO:0005044">
    <property type="term" value="F:scavenger receptor activity"/>
    <property type="evidence" value="ECO:0000318"/>
    <property type="project" value="GO_Central"/>
</dbReference>
<evidence type="ECO:0000256" key="6">
    <source>
        <dbReference type="ARBA" id="ARBA00023180"/>
    </source>
</evidence>
<dbReference type="InParanoid" id="E9G4L5"/>
<feature type="transmembrane region" description="Helical" evidence="8">
    <location>
        <begin position="20"/>
        <end position="44"/>
    </location>
</feature>
<keyword evidence="3 8" id="KW-0812">Transmembrane</keyword>
<evidence type="ECO:0000313" key="10">
    <source>
        <dbReference type="Proteomes" id="UP000000305"/>
    </source>
</evidence>
<keyword evidence="5 8" id="KW-0472">Membrane</keyword>
<dbReference type="KEGG" id="dpx:DAPPUDRAFT_237864"/>
<dbReference type="AlphaFoldDB" id="E9G4L5"/>
<dbReference type="InterPro" id="IPR002159">
    <property type="entry name" value="CD36_fam"/>
</dbReference>
<evidence type="ECO:0000256" key="2">
    <source>
        <dbReference type="ARBA" id="ARBA00010532"/>
    </source>
</evidence>
<dbReference type="PhylomeDB" id="E9G4L5"/>
<accession>E9G4L5</accession>
<comment type="similarity">
    <text evidence="2">Belongs to the CD36 family.</text>
</comment>
<keyword evidence="10" id="KW-1185">Reference proteome</keyword>
<dbReference type="Proteomes" id="UP000000305">
    <property type="component" value="Unassembled WGS sequence"/>
</dbReference>
<dbReference type="PRINTS" id="PR01609">
    <property type="entry name" value="CD36FAMILY"/>
</dbReference>
<evidence type="ECO:0000256" key="1">
    <source>
        <dbReference type="ARBA" id="ARBA00004370"/>
    </source>
</evidence>
<dbReference type="HOGENOM" id="CLU_019853_3_0_1"/>
<dbReference type="OrthoDB" id="514335at2759"/>
<dbReference type="STRING" id="6669.E9G4L5"/>
<protein>
    <submittedName>
        <fullName evidence="9">Uncharacterized protein</fullName>
    </submittedName>
</protein>
<name>E9G4L5_DAPPU</name>
<dbReference type="PANTHER" id="PTHR11923">
    <property type="entry name" value="SCAVENGER RECEPTOR CLASS B TYPE-1 SR-B1"/>
    <property type="match status" value="1"/>
</dbReference>
<feature type="compositionally biased region" description="Basic and acidic residues" evidence="7">
    <location>
        <begin position="481"/>
        <end position="507"/>
    </location>
</feature>
<gene>
    <name evidence="9" type="ORF">DAPPUDRAFT_237864</name>
</gene>
<dbReference type="OMA" id="NFDVYIF"/>
<evidence type="ECO:0000256" key="8">
    <source>
        <dbReference type="SAM" id="Phobius"/>
    </source>
</evidence>
<dbReference type="FunCoup" id="E9G4L5">
    <property type="interactions" value="242"/>
</dbReference>
<dbReference type="Pfam" id="PF01130">
    <property type="entry name" value="CD36"/>
    <property type="match status" value="1"/>
</dbReference>
<evidence type="ECO:0000313" key="9">
    <source>
        <dbReference type="EMBL" id="EFX85533.1"/>
    </source>
</evidence>
<keyword evidence="6" id="KW-0325">Glycoprotein</keyword>
<evidence type="ECO:0000256" key="7">
    <source>
        <dbReference type="SAM" id="MobiDB-lite"/>
    </source>
</evidence>
<evidence type="ECO:0000256" key="5">
    <source>
        <dbReference type="ARBA" id="ARBA00023136"/>
    </source>
</evidence>
<dbReference type="EMBL" id="GL732532">
    <property type="protein sequence ID" value="EFX85533.1"/>
    <property type="molecule type" value="Genomic_DNA"/>
</dbReference>
<dbReference type="PANTHER" id="PTHR11923:SF93">
    <property type="entry name" value="GH07959P-RELATED"/>
    <property type="match status" value="1"/>
</dbReference>
<dbReference type="eggNOG" id="KOG3776">
    <property type="taxonomic scope" value="Eukaryota"/>
</dbReference>
<evidence type="ECO:0000256" key="3">
    <source>
        <dbReference type="ARBA" id="ARBA00022692"/>
    </source>
</evidence>
<feature type="transmembrane region" description="Helical" evidence="8">
    <location>
        <begin position="445"/>
        <end position="472"/>
    </location>
</feature>
<evidence type="ECO:0000256" key="4">
    <source>
        <dbReference type="ARBA" id="ARBA00022989"/>
    </source>
</evidence>
<keyword evidence="4 8" id="KW-1133">Transmembrane helix</keyword>
<comment type="subcellular location">
    <subcellularLocation>
        <location evidence="1">Membrane</location>
    </subcellularLocation>
</comment>
<organism evidence="9 10">
    <name type="scientific">Daphnia pulex</name>
    <name type="common">Water flea</name>
    <dbReference type="NCBI Taxonomy" id="6669"/>
    <lineage>
        <taxon>Eukaryota</taxon>
        <taxon>Metazoa</taxon>
        <taxon>Ecdysozoa</taxon>
        <taxon>Arthropoda</taxon>
        <taxon>Crustacea</taxon>
        <taxon>Branchiopoda</taxon>
        <taxon>Diplostraca</taxon>
        <taxon>Cladocera</taxon>
        <taxon>Anomopoda</taxon>
        <taxon>Daphniidae</taxon>
        <taxon>Daphnia</taxon>
    </lineage>
</organism>